<evidence type="ECO:0000313" key="12">
    <source>
        <dbReference type="Proteomes" id="UP000240653"/>
    </source>
</evidence>
<gene>
    <name evidence="11" type="ORF">C7I85_17780</name>
</gene>
<dbReference type="Gene3D" id="3.40.50.620">
    <property type="entry name" value="HUPs"/>
    <property type="match status" value="1"/>
</dbReference>
<keyword evidence="3" id="KW-0285">Flavoprotein</keyword>
<dbReference type="CDD" id="cd01715">
    <property type="entry name" value="ETF_alpha"/>
    <property type="match status" value="1"/>
</dbReference>
<dbReference type="EMBL" id="PXYL01000008">
    <property type="protein sequence ID" value="PSJ59447.1"/>
    <property type="molecule type" value="Genomic_DNA"/>
</dbReference>
<evidence type="ECO:0000256" key="7">
    <source>
        <dbReference type="ARBA" id="ARBA00068674"/>
    </source>
</evidence>
<dbReference type="InterPro" id="IPR033947">
    <property type="entry name" value="ETF_alpha_N"/>
</dbReference>
<dbReference type="FunFam" id="3.40.50.1220:FF:000001">
    <property type="entry name" value="Electron transfer flavoprotein, alpha subunit"/>
    <property type="match status" value="1"/>
</dbReference>
<dbReference type="InterPro" id="IPR014731">
    <property type="entry name" value="ETF_asu_C"/>
</dbReference>
<dbReference type="Pfam" id="PF00766">
    <property type="entry name" value="ETF_alpha"/>
    <property type="match status" value="1"/>
</dbReference>
<dbReference type="SUPFAM" id="SSF52467">
    <property type="entry name" value="DHS-like NAD/FAD-binding domain"/>
    <property type="match status" value="1"/>
</dbReference>
<dbReference type="PIRSF" id="PIRSF000089">
    <property type="entry name" value="Electra_flavoP_a"/>
    <property type="match status" value="1"/>
</dbReference>
<feature type="binding site" evidence="9">
    <location>
        <begin position="227"/>
        <end position="228"/>
    </location>
    <ligand>
        <name>FAD</name>
        <dbReference type="ChEBI" id="CHEBI:57692"/>
    </ligand>
</feature>
<name>A0A2P7SAF6_9HYPH</name>
<evidence type="ECO:0000256" key="1">
    <source>
        <dbReference type="ARBA" id="ARBA00005817"/>
    </source>
</evidence>
<dbReference type="InterPro" id="IPR018206">
    <property type="entry name" value="ETF_asu_C_CS"/>
</dbReference>
<sequence length="309" mass="31563">MAILLIAEHDNASVSDQTAKALSAALKIGSDVDVLVAGKGAKGAADAAAKLKGVRKVLLVEADELAERLAEPLAATVVALAGSYDTIVAPATASGKNVAPRIAALLDVSQISEIIEVVSSDTFKRPIYAGNAIQTVQSGEAKKVITVRTAGFQAAEATGSAPVETASAAANPGLSSFIENKLSESDRPELTSARIIISGGRALGSAEKFQEVILPVADKLGAAVGASRAAVDAGYAPNDWQVGQTGKVVAPELYIAVGISGAIQHLAGMKDSKVIVAINKDEEAPIFQVADYGLVGDLFTILPELEKAL</sequence>
<reference evidence="11 12" key="1">
    <citation type="submission" date="2018-03" db="EMBL/GenBank/DDBJ databases">
        <title>The draft genome of Mesorhizobium soli JCM 19897.</title>
        <authorList>
            <person name="Li L."/>
            <person name="Liu L."/>
            <person name="Liang L."/>
            <person name="Wang T."/>
            <person name="Zhang X."/>
        </authorList>
    </citation>
    <scope>NUCLEOTIDE SEQUENCE [LARGE SCALE GENOMIC DNA]</scope>
    <source>
        <strain evidence="11 12">JCM 19897</strain>
    </source>
</reference>
<dbReference type="InterPro" id="IPR001308">
    <property type="entry name" value="ETF_a/FixB"/>
</dbReference>
<dbReference type="AlphaFoldDB" id="A0A2P7SAF6"/>
<keyword evidence="2" id="KW-0813">Transport</keyword>
<dbReference type="PANTHER" id="PTHR43153">
    <property type="entry name" value="ELECTRON TRANSFER FLAVOPROTEIN ALPHA"/>
    <property type="match status" value="1"/>
</dbReference>
<feature type="binding site" evidence="9">
    <location>
        <position position="201"/>
    </location>
    <ligand>
        <name>FAD</name>
        <dbReference type="ChEBI" id="CHEBI:57692"/>
    </ligand>
</feature>
<evidence type="ECO:0000256" key="6">
    <source>
        <dbReference type="ARBA" id="ARBA00025649"/>
    </source>
</evidence>
<dbReference type="InterPro" id="IPR029035">
    <property type="entry name" value="DHS-like_NAD/FAD-binding_dom"/>
</dbReference>
<feature type="binding site" evidence="9">
    <location>
        <begin position="241"/>
        <end position="245"/>
    </location>
    <ligand>
        <name>FAD</name>
        <dbReference type="ChEBI" id="CHEBI:57692"/>
    </ligand>
</feature>
<feature type="binding site" evidence="9">
    <location>
        <begin position="258"/>
        <end position="265"/>
    </location>
    <ligand>
        <name>FAD</name>
        <dbReference type="ChEBI" id="CHEBI:57692"/>
    </ligand>
</feature>
<dbReference type="OrthoDB" id="9770286at2"/>
<evidence type="ECO:0000259" key="10">
    <source>
        <dbReference type="SMART" id="SM00893"/>
    </source>
</evidence>
<evidence type="ECO:0000256" key="9">
    <source>
        <dbReference type="PIRSR" id="PIRSR000089-1"/>
    </source>
</evidence>
<feature type="binding site" evidence="9">
    <location>
        <position position="279"/>
    </location>
    <ligand>
        <name>FAD</name>
        <dbReference type="ChEBI" id="CHEBI:57692"/>
    </ligand>
</feature>
<evidence type="ECO:0000256" key="8">
    <source>
        <dbReference type="ARBA" id="ARBA00079299"/>
    </source>
</evidence>
<dbReference type="GO" id="GO:0050660">
    <property type="term" value="F:flavin adenine dinucleotide binding"/>
    <property type="evidence" value="ECO:0007669"/>
    <property type="project" value="InterPro"/>
</dbReference>
<dbReference type="Gene3D" id="3.40.50.1220">
    <property type="entry name" value="TPP-binding domain"/>
    <property type="match status" value="1"/>
</dbReference>
<accession>A0A2P7SAF6</accession>
<dbReference type="SMART" id="SM00893">
    <property type="entry name" value="ETF"/>
    <property type="match status" value="1"/>
</dbReference>
<evidence type="ECO:0000256" key="5">
    <source>
        <dbReference type="ARBA" id="ARBA00022982"/>
    </source>
</evidence>
<proteinExistence type="inferred from homology"/>
<dbReference type="PANTHER" id="PTHR43153:SF1">
    <property type="entry name" value="ELECTRON TRANSFER FLAVOPROTEIN SUBUNIT ALPHA, MITOCHONDRIAL"/>
    <property type="match status" value="1"/>
</dbReference>
<dbReference type="InterPro" id="IPR014730">
    <property type="entry name" value="ETF_a/b_N"/>
</dbReference>
<comment type="similarity">
    <text evidence="1">Belongs to the ETF alpha-subunit/FixB family.</text>
</comment>
<dbReference type="GO" id="GO:0033539">
    <property type="term" value="P:fatty acid beta-oxidation using acyl-CoA dehydrogenase"/>
    <property type="evidence" value="ECO:0007669"/>
    <property type="project" value="TreeGrafter"/>
</dbReference>
<evidence type="ECO:0000256" key="2">
    <source>
        <dbReference type="ARBA" id="ARBA00022448"/>
    </source>
</evidence>
<comment type="cofactor">
    <cofactor evidence="9">
        <name>FAD</name>
        <dbReference type="ChEBI" id="CHEBI:57692"/>
    </cofactor>
    <text evidence="9">Binds 1 FAD per dimer.</text>
</comment>
<comment type="function">
    <text evidence="6">The electron transfer flavoprotein serves as a specific electron acceptor for other dehydrogenases. It transfers the electrons to the main respiratory chain via ETF-ubiquinone oxidoreductase (ETF dehydrogenase).</text>
</comment>
<dbReference type="PROSITE" id="PS00696">
    <property type="entry name" value="ETF_ALPHA"/>
    <property type="match status" value="1"/>
</dbReference>
<dbReference type="Proteomes" id="UP000240653">
    <property type="component" value="Unassembled WGS sequence"/>
</dbReference>
<dbReference type="InterPro" id="IPR014729">
    <property type="entry name" value="Rossmann-like_a/b/a_fold"/>
</dbReference>
<keyword evidence="12" id="KW-1185">Reference proteome</keyword>
<evidence type="ECO:0000256" key="3">
    <source>
        <dbReference type="ARBA" id="ARBA00022630"/>
    </source>
</evidence>
<feature type="domain" description="Electron transfer flavoprotein alpha/beta-subunit N-terminal" evidence="10">
    <location>
        <begin position="3"/>
        <end position="181"/>
    </location>
</feature>
<dbReference type="SUPFAM" id="SSF52402">
    <property type="entry name" value="Adenine nucleotide alpha hydrolases-like"/>
    <property type="match status" value="1"/>
</dbReference>
<protein>
    <recommendedName>
        <fullName evidence="7">Electron transfer flavoprotein subunit alpha</fullName>
    </recommendedName>
    <alternativeName>
        <fullName evidence="8">Electron transfer flavoprotein large subunit</fullName>
    </alternativeName>
</protein>
<keyword evidence="4 9" id="KW-0274">FAD</keyword>
<dbReference type="GO" id="GO:0009055">
    <property type="term" value="F:electron transfer activity"/>
    <property type="evidence" value="ECO:0007669"/>
    <property type="project" value="InterPro"/>
</dbReference>
<dbReference type="RefSeq" id="WP_106725332.1">
    <property type="nucleotide sequence ID" value="NZ_PXYL01000008.1"/>
</dbReference>
<evidence type="ECO:0000313" key="11">
    <source>
        <dbReference type="EMBL" id="PSJ59447.1"/>
    </source>
</evidence>
<organism evidence="11 12">
    <name type="scientific">Pseudaminobacter soli</name>
    <name type="common">ex Li et al. 2025</name>
    <dbReference type="NCBI Taxonomy" id="1295366"/>
    <lineage>
        <taxon>Bacteria</taxon>
        <taxon>Pseudomonadati</taxon>
        <taxon>Pseudomonadota</taxon>
        <taxon>Alphaproteobacteria</taxon>
        <taxon>Hyphomicrobiales</taxon>
        <taxon>Phyllobacteriaceae</taxon>
        <taxon>Pseudaminobacter</taxon>
    </lineage>
</organism>
<keyword evidence="5" id="KW-0249">Electron transport</keyword>
<dbReference type="Pfam" id="PF01012">
    <property type="entry name" value="ETF"/>
    <property type="match status" value="1"/>
</dbReference>
<evidence type="ECO:0000256" key="4">
    <source>
        <dbReference type="ARBA" id="ARBA00022827"/>
    </source>
</evidence>
<comment type="caution">
    <text evidence="11">The sequence shown here is derived from an EMBL/GenBank/DDBJ whole genome shotgun (WGS) entry which is preliminary data.</text>
</comment>